<sequence>MKEIENSASLSLTVNLSEVFSSLTTDVICRAAFGRKYSGGESGWKFKKLMRELMVLLGGIDVGTFIPWLGWINRVTGFDAKVDRVAKEFDEFLDEIIEEHLHGQTQNREGGDPAYARQMFATETMPLYPPFPLLLPRQATEYVEVVGFDISVETRMTVNA</sequence>
<dbReference type="PANTHER" id="PTHR47955">
    <property type="entry name" value="CYTOCHROME P450 FAMILY 71 PROTEIN"/>
    <property type="match status" value="1"/>
</dbReference>
<keyword evidence="6" id="KW-1185">Reference proteome</keyword>
<evidence type="ECO:0000256" key="3">
    <source>
        <dbReference type="ARBA" id="ARBA00023004"/>
    </source>
</evidence>
<keyword evidence="4" id="KW-0812">Transmembrane</keyword>
<keyword evidence="2" id="KW-0479">Metal-binding</keyword>
<comment type="similarity">
    <text evidence="1">Belongs to the cytochrome P450 family.</text>
</comment>
<accession>A0ABQ8H7C1</accession>
<keyword evidence="3" id="KW-0408">Iron</keyword>
<dbReference type="EMBL" id="JAFEMO010000013">
    <property type="protein sequence ID" value="KAH7549807.1"/>
    <property type="molecule type" value="Genomic_DNA"/>
</dbReference>
<reference evidence="5 6" key="1">
    <citation type="submission" date="2021-02" db="EMBL/GenBank/DDBJ databases">
        <title>Plant Genome Project.</title>
        <authorList>
            <person name="Zhang R.-G."/>
        </authorList>
    </citation>
    <scope>NUCLEOTIDE SEQUENCE [LARGE SCALE GENOMIC DNA]</scope>
    <source>
        <tissue evidence="5">Leaves</tissue>
    </source>
</reference>
<evidence type="ECO:0000256" key="1">
    <source>
        <dbReference type="ARBA" id="ARBA00010617"/>
    </source>
</evidence>
<keyword evidence="4" id="KW-0472">Membrane</keyword>
<evidence type="ECO:0000256" key="4">
    <source>
        <dbReference type="SAM" id="Phobius"/>
    </source>
</evidence>
<evidence type="ECO:0000313" key="5">
    <source>
        <dbReference type="EMBL" id="KAH7549807.1"/>
    </source>
</evidence>
<dbReference type="PANTHER" id="PTHR47955:SF15">
    <property type="entry name" value="CYTOCHROME P450 71A2-LIKE"/>
    <property type="match status" value="1"/>
</dbReference>
<name>A0ABQ8H7C1_9ROSI</name>
<feature type="transmembrane region" description="Helical" evidence="4">
    <location>
        <begin position="53"/>
        <end position="71"/>
    </location>
</feature>
<dbReference type="Proteomes" id="UP000827721">
    <property type="component" value="Unassembled WGS sequence"/>
</dbReference>
<gene>
    <name evidence="5" type="ORF">JRO89_XS13G0084800</name>
</gene>
<evidence type="ECO:0000313" key="6">
    <source>
        <dbReference type="Proteomes" id="UP000827721"/>
    </source>
</evidence>
<keyword evidence="4" id="KW-1133">Transmembrane helix</keyword>
<dbReference type="InterPro" id="IPR036396">
    <property type="entry name" value="Cyt_P450_sf"/>
</dbReference>
<comment type="caution">
    <text evidence="5">The sequence shown here is derived from an EMBL/GenBank/DDBJ whole genome shotgun (WGS) entry which is preliminary data.</text>
</comment>
<dbReference type="SUPFAM" id="SSF48264">
    <property type="entry name" value="Cytochrome P450"/>
    <property type="match status" value="1"/>
</dbReference>
<organism evidence="5 6">
    <name type="scientific">Xanthoceras sorbifolium</name>
    <dbReference type="NCBI Taxonomy" id="99658"/>
    <lineage>
        <taxon>Eukaryota</taxon>
        <taxon>Viridiplantae</taxon>
        <taxon>Streptophyta</taxon>
        <taxon>Embryophyta</taxon>
        <taxon>Tracheophyta</taxon>
        <taxon>Spermatophyta</taxon>
        <taxon>Magnoliopsida</taxon>
        <taxon>eudicotyledons</taxon>
        <taxon>Gunneridae</taxon>
        <taxon>Pentapetalae</taxon>
        <taxon>rosids</taxon>
        <taxon>malvids</taxon>
        <taxon>Sapindales</taxon>
        <taxon>Sapindaceae</taxon>
        <taxon>Xanthoceroideae</taxon>
        <taxon>Xanthoceras</taxon>
    </lineage>
</organism>
<proteinExistence type="inferred from homology"/>
<evidence type="ECO:0000256" key="2">
    <source>
        <dbReference type="ARBA" id="ARBA00022723"/>
    </source>
</evidence>
<protein>
    <submittedName>
        <fullName evidence="5">Uncharacterized protein</fullName>
    </submittedName>
</protein>
<dbReference type="Gene3D" id="1.10.630.10">
    <property type="entry name" value="Cytochrome P450"/>
    <property type="match status" value="1"/>
</dbReference>